<dbReference type="InterPro" id="IPR050523">
    <property type="entry name" value="AKR_Detox_Biosynth"/>
</dbReference>
<dbReference type="CDD" id="cd19094">
    <property type="entry name" value="AKR_Tas-like"/>
    <property type="match status" value="1"/>
</dbReference>
<dbReference type="Pfam" id="PF00248">
    <property type="entry name" value="Aldo_ket_red"/>
    <property type="match status" value="1"/>
</dbReference>
<keyword evidence="1" id="KW-0560">Oxidoreductase</keyword>
<dbReference type="PRINTS" id="PR00069">
    <property type="entry name" value="ALDKETRDTASE"/>
</dbReference>
<dbReference type="EMBL" id="HBGN01016699">
    <property type="protein sequence ID" value="CAD9329432.1"/>
    <property type="molecule type" value="Transcribed_RNA"/>
</dbReference>
<dbReference type="GO" id="GO:0016491">
    <property type="term" value="F:oxidoreductase activity"/>
    <property type="evidence" value="ECO:0007669"/>
    <property type="project" value="UniProtKB-KW"/>
</dbReference>
<keyword evidence="2" id="KW-0732">Signal</keyword>
<dbReference type="InterPro" id="IPR020471">
    <property type="entry name" value="AKR"/>
</dbReference>
<evidence type="ECO:0000313" key="4">
    <source>
        <dbReference type="EMBL" id="CAD9329432.1"/>
    </source>
</evidence>
<feature type="chain" id="PRO_5031208789" description="NADP-dependent oxidoreductase domain-containing protein" evidence="2">
    <location>
        <begin position="20"/>
        <end position="424"/>
    </location>
</feature>
<dbReference type="PANTHER" id="PTHR43364">
    <property type="entry name" value="NADH-SPECIFIC METHYLGLYOXAL REDUCTASE-RELATED"/>
    <property type="match status" value="1"/>
</dbReference>
<gene>
    <name evidence="4" type="ORF">DBRI1063_LOCUS10758</name>
</gene>
<dbReference type="InterPro" id="IPR023210">
    <property type="entry name" value="NADP_OxRdtase_dom"/>
</dbReference>
<evidence type="ECO:0000256" key="2">
    <source>
        <dbReference type="SAM" id="SignalP"/>
    </source>
</evidence>
<dbReference type="AlphaFoldDB" id="A0A7S2EDP2"/>
<accession>A0A7S2EDP2</accession>
<feature type="domain" description="NADP-dependent oxidoreductase" evidence="3">
    <location>
        <begin position="52"/>
        <end position="391"/>
    </location>
</feature>
<evidence type="ECO:0000259" key="3">
    <source>
        <dbReference type="Pfam" id="PF00248"/>
    </source>
</evidence>
<proteinExistence type="predicted"/>
<dbReference type="SUPFAM" id="SSF51430">
    <property type="entry name" value="NAD(P)-linked oxidoreductase"/>
    <property type="match status" value="1"/>
</dbReference>
<evidence type="ECO:0000256" key="1">
    <source>
        <dbReference type="ARBA" id="ARBA00023002"/>
    </source>
</evidence>
<dbReference type="PANTHER" id="PTHR43364:SF4">
    <property type="entry name" value="NAD(P)-LINKED OXIDOREDUCTASE SUPERFAMILY PROTEIN"/>
    <property type="match status" value="1"/>
</dbReference>
<dbReference type="Gene3D" id="3.20.20.100">
    <property type="entry name" value="NADP-dependent oxidoreductase domain"/>
    <property type="match status" value="1"/>
</dbReference>
<dbReference type="InterPro" id="IPR036812">
    <property type="entry name" value="NAD(P)_OxRdtase_dom_sf"/>
</dbReference>
<sequence>MKFPLATALLGISISTVSGLSTSSAPSIPTSYTNVCNARSLGNSELIVSEACLGTMTFGVQNNRDDAFEQLDYAKSVGVNFIDTAELYPVPLFAETWKAGATEKIVGEYIEKIGPSQRDDLVIATKIAGFMSKSAIAAARRGEDGGNPDEFPDCRLDEASVKEACHASLDRLRTDRIDLMQIHWPDRYVPLFGQTQFNHQSIRKDAVPIEETAAALRDLIEEGKIRYIGLSNESPLGVSEWVKATEKLGIRDKLVSIQNSYSLLDRRFDSDLAEMCSHYGIGLLPWSVLAGGLLSGKYSNGEGSRSYIAASSNSRFRAYPKYMSRWSPSSASQLTLDATSEYAKIATECGLTPSELAIAFVRTRQFVADNGSIIVGATTMEQLKENLNPFLGEEKTNDLKILSDDVIEAIDKVHMKCRDPSCSL</sequence>
<reference evidence="4" key="1">
    <citation type="submission" date="2021-01" db="EMBL/GenBank/DDBJ databases">
        <authorList>
            <person name="Corre E."/>
            <person name="Pelletier E."/>
            <person name="Niang G."/>
            <person name="Scheremetjew M."/>
            <person name="Finn R."/>
            <person name="Kale V."/>
            <person name="Holt S."/>
            <person name="Cochrane G."/>
            <person name="Meng A."/>
            <person name="Brown T."/>
            <person name="Cohen L."/>
        </authorList>
    </citation>
    <scope>NUCLEOTIDE SEQUENCE</scope>
    <source>
        <strain evidence="4">Pop2</strain>
    </source>
</reference>
<organism evidence="4">
    <name type="scientific">Ditylum brightwellii</name>
    <dbReference type="NCBI Taxonomy" id="49249"/>
    <lineage>
        <taxon>Eukaryota</taxon>
        <taxon>Sar</taxon>
        <taxon>Stramenopiles</taxon>
        <taxon>Ochrophyta</taxon>
        <taxon>Bacillariophyta</taxon>
        <taxon>Mediophyceae</taxon>
        <taxon>Lithodesmiophycidae</taxon>
        <taxon>Lithodesmiales</taxon>
        <taxon>Lithodesmiaceae</taxon>
        <taxon>Ditylum</taxon>
    </lineage>
</organism>
<feature type="signal peptide" evidence="2">
    <location>
        <begin position="1"/>
        <end position="19"/>
    </location>
</feature>
<protein>
    <recommendedName>
        <fullName evidence="3">NADP-dependent oxidoreductase domain-containing protein</fullName>
    </recommendedName>
</protein>
<name>A0A7S2EDP2_9STRA</name>